<dbReference type="PANTHER" id="PTHR12029">
    <property type="entry name" value="RNA METHYLTRANSFERASE"/>
    <property type="match status" value="1"/>
</dbReference>
<evidence type="ECO:0000313" key="1">
    <source>
        <dbReference type="EnsemblMetazoa" id="GBRI009148-PA"/>
    </source>
</evidence>
<dbReference type="AlphaFoldDB" id="A0A1A9W7P1"/>
<reference evidence="2" key="1">
    <citation type="submission" date="2014-03" db="EMBL/GenBank/DDBJ databases">
        <authorList>
            <person name="Aksoy S."/>
            <person name="Warren W."/>
            <person name="Wilson R.K."/>
        </authorList>
    </citation>
    <scope>NUCLEOTIDE SEQUENCE [LARGE SCALE GENOMIC DNA]</scope>
    <source>
        <strain evidence="2">IAEA</strain>
    </source>
</reference>
<accession>A0A1A9W7P1</accession>
<name>A0A1A9W7P1_9MUSC</name>
<dbReference type="GO" id="GO:0030488">
    <property type="term" value="P:tRNA methylation"/>
    <property type="evidence" value="ECO:0007669"/>
    <property type="project" value="TreeGrafter"/>
</dbReference>
<keyword evidence="2" id="KW-1185">Reference proteome</keyword>
<dbReference type="VEuPathDB" id="VectorBase:GBRI009148"/>
<dbReference type="GO" id="GO:0016423">
    <property type="term" value="F:tRNA (guanine) methyltransferase activity"/>
    <property type="evidence" value="ECO:0007669"/>
    <property type="project" value="TreeGrafter"/>
</dbReference>
<evidence type="ECO:0000313" key="2">
    <source>
        <dbReference type="Proteomes" id="UP000091820"/>
    </source>
</evidence>
<reference evidence="1" key="2">
    <citation type="submission" date="2020-05" db="UniProtKB">
        <authorList>
            <consortium name="EnsemblMetazoa"/>
        </authorList>
    </citation>
    <scope>IDENTIFICATION</scope>
    <source>
        <strain evidence="1">IAEA</strain>
    </source>
</reference>
<dbReference type="SUPFAM" id="SSF75217">
    <property type="entry name" value="alpha/beta knot"/>
    <property type="match status" value="1"/>
</dbReference>
<dbReference type="Proteomes" id="UP000091820">
    <property type="component" value="Unassembled WGS sequence"/>
</dbReference>
<evidence type="ECO:0008006" key="3">
    <source>
        <dbReference type="Google" id="ProtNLM"/>
    </source>
</evidence>
<dbReference type="PANTHER" id="PTHR12029:SF11">
    <property type="entry name" value="METHYLTRANSFERASE TARBP1-RELATED"/>
    <property type="match status" value="1"/>
</dbReference>
<protein>
    <recommendedName>
        <fullName evidence="3">tRNA/rRNA methyltransferase SpoU type domain-containing protein</fullName>
    </recommendedName>
</protein>
<dbReference type="EnsemblMetazoa" id="GBRI009148-RA">
    <property type="protein sequence ID" value="GBRI009148-PA"/>
    <property type="gene ID" value="GBRI009148"/>
</dbReference>
<sequence length="204" mass="23799">MEKYDKIFCSDSQLHTLMQQLMQAIKLAANGKLEEHLKDIRLIPFQKAAKNGFHFLKVIMYITNVPFDELHIDSEMDDLINDELLKQCKENFLKKYNKKSEHESDIEIEDKGFDISNFIQRKMNPVNNFAEQTDLITYPREENSRSNMYVVASLIEKLPNLGGMARTCEVLGVHNLILNSKMYIEKADFKNLSLVYSFTGEFKF</sequence>
<dbReference type="STRING" id="37001.A0A1A9W7P1"/>
<dbReference type="InterPro" id="IPR045330">
    <property type="entry name" value="TRM3/TARBP1"/>
</dbReference>
<proteinExistence type="predicted"/>
<organism evidence="1 2">
    <name type="scientific">Glossina brevipalpis</name>
    <dbReference type="NCBI Taxonomy" id="37001"/>
    <lineage>
        <taxon>Eukaryota</taxon>
        <taxon>Metazoa</taxon>
        <taxon>Ecdysozoa</taxon>
        <taxon>Arthropoda</taxon>
        <taxon>Hexapoda</taxon>
        <taxon>Insecta</taxon>
        <taxon>Pterygota</taxon>
        <taxon>Neoptera</taxon>
        <taxon>Endopterygota</taxon>
        <taxon>Diptera</taxon>
        <taxon>Brachycera</taxon>
        <taxon>Muscomorpha</taxon>
        <taxon>Hippoboscoidea</taxon>
        <taxon>Glossinidae</taxon>
        <taxon>Glossina</taxon>
    </lineage>
</organism>
<dbReference type="InterPro" id="IPR029028">
    <property type="entry name" value="Alpha/beta_knot_MTases"/>
</dbReference>